<dbReference type="Proteomes" id="UP000221511">
    <property type="component" value="Segment"/>
</dbReference>
<sequence>MAKLILQRNKEYKDIKWQNSDKIEDSTIGELLLLDDNGNVIFKCASCENIGPSTDESGTDKRIVAREYKLKWCNSSKNGLLSKKYPEWKADNGSNIAIWVVSDEVEGFNDRLIRIHTGNAPQHTEGCILPGSDLNNGTVGSSVDITNELFTKIKELGIENIVFEIKEID</sequence>
<evidence type="ECO:0000313" key="2">
    <source>
        <dbReference type="EMBL" id="ANH51227.1"/>
    </source>
</evidence>
<reference evidence="2 3" key="1">
    <citation type="submission" date="2016-05" db="EMBL/GenBank/DDBJ databases">
        <title>Campylobacter bacteriophages isolated in Slovenia.</title>
        <authorList>
            <person name="Janez N."/>
            <person name="Peterka M."/>
            <person name="Accetto T."/>
        </authorList>
    </citation>
    <scope>NUCLEOTIDE SEQUENCE [LARGE SCALE GENOMIC DNA]</scope>
</reference>
<dbReference type="EMBL" id="KX229736">
    <property type="protein sequence ID" value="ANH51227.1"/>
    <property type="molecule type" value="Genomic_DNA"/>
</dbReference>
<name>A0A1B0XVQ3_9CAUD</name>
<dbReference type="Pfam" id="PF18925">
    <property type="entry name" value="DUF5675"/>
    <property type="match status" value="1"/>
</dbReference>
<feature type="domain" description="DUF5675" evidence="1">
    <location>
        <begin position="22"/>
        <end position="155"/>
    </location>
</feature>
<gene>
    <name evidence="2" type="ORF">PC5_00108</name>
</gene>
<organism evidence="2 3">
    <name type="scientific">Campylobacter phage PC5</name>
    <dbReference type="NCBI Taxonomy" id="1541690"/>
    <lineage>
        <taxon>Viruses</taxon>
        <taxon>Duplodnaviria</taxon>
        <taxon>Heunggongvirae</taxon>
        <taxon>Uroviricota</taxon>
        <taxon>Caudoviricetes</taxon>
        <taxon>Connertonviridae</taxon>
        <taxon>Fletchervirus</taxon>
        <taxon>Fletchervirus PC5</taxon>
    </lineage>
</organism>
<accession>A0A1B0XVQ3</accession>
<evidence type="ECO:0000259" key="1">
    <source>
        <dbReference type="Pfam" id="PF18925"/>
    </source>
</evidence>
<protein>
    <recommendedName>
        <fullName evidence="1">DUF5675 domain-containing protein</fullName>
    </recommendedName>
</protein>
<evidence type="ECO:0000313" key="3">
    <source>
        <dbReference type="Proteomes" id="UP000221511"/>
    </source>
</evidence>
<dbReference type="InterPro" id="IPR043732">
    <property type="entry name" value="DUF5675"/>
</dbReference>
<keyword evidence="3" id="KW-1185">Reference proteome</keyword>
<proteinExistence type="predicted"/>